<dbReference type="KEGG" id="oai:OLEAN_C25920"/>
<accession>R4YT74</accession>
<gene>
    <name evidence="2" type="ORF">OLEAN_C25920</name>
</gene>
<keyword evidence="3" id="KW-1185">Reference proteome</keyword>
<dbReference type="STRING" id="698738.OLEAN_C25920"/>
<feature type="region of interest" description="Disordered" evidence="1">
    <location>
        <begin position="381"/>
        <end position="407"/>
    </location>
</feature>
<evidence type="ECO:0000256" key="1">
    <source>
        <dbReference type="SAM" id="MobiDB-lite"/>
    </source>
</evidence>
<evidence type="ECO:0000313" key="3">
    <source>
        <dbReference type="Proteomes" id="UP000032749"/>
    </source>
</evidence>
<dbReference type="HOGENOM" id="CLU_675854_0_0_6"/>
<dbReference type="OrthoDB" id="5406083at2"/>
<name>R4YT74_OLEAN</name>
<dbReference type="EMBL" id="FO203512">
    <property type="protein sequence ID" value="CCK76768.1"/>
    <property type="molecule type" value="Genomic_DNA"/>
</dbReference>
<dbReference type="Proteomes" id="UP000032749">
    <property type="component" value="Chromosome"/>
</dbReference>
<evidence type="ECO:0000313" key="2">
    <source>
        <dbReference type="EMBL" id="CCK76768.1"/>
    </source>
</evidence>
<dbReference type="AlphaFoldDB" id="R4YT74"/>
<reference evidence="2 3" key="1">
    <citation type="journal article" date="2013" name="Nat. Commun.">
        <title>Genome sequence and functional genomic analysis of the oil-degrading bacterium Oleispira antarctica.</title>
        <authorList>
            <person name="Kube M."/>
            <person name="Chernikova T.N."/>
            <person name="Al-Ramahi Y."/>
            <person name="Beloqui A."/>
            <person name="Lopez-Cortez N."/>
            <person name="Guazzaroni M.E."/>
            <person name="Heipieper H.J."/>
            <person name="Klages S."/>
            <person name="Kotsyurbenko O.R."/>
            <person name="Langer I."/>
            <person name="Nechitaylo T.Y."/>
            <person name="Lunsdorf H."/>
            <person name="Fernandez M."/>
            <person name="Juarez S."/>
            <person name="Ciordia S."/>
            <person name="Singer A."/>
            <person name="Kagan O."/>
            <person name="Egorova O."/>
            <person name="Petit P.A."/>
            <person name="Stogios P."/>
            <person name="Kim Y."/>
            <person name="Tchigvintsev A."/>
            <person name="Flick R."/>
            <person name="Denaro R."/>
            <person name="Genovese M."/>
            <person name="Albar J.P."/>
            <person name="Reva O.N."/>
            <person name="Martinez-Gomariz M."/>
            <person name="Tran H."/>
            <person name="Ferrer M."/>
            <person name="Savchenko A."/>
            <person name="Yakunin A.F."/>
            <person name="Yakimov M.M."/>
            <person name="Golyshina O.V."/>
            <person name="Reinhardt R."/>
            <person name="Golyshin P.N."/>
        </authorList>
    </citation>
    <scope>NUCLEOTIDE SEQUENCE [LARGE SCALE GENOMIC DNA]</scope>
</reference>
<organism evidence="2 3">
    <name type="scientific">Oleispira antarctica RB-8</name>
    <dbReference type="NCBI Taxonomy" id="698738"/>
    <lineage>
        <taxon>Bacteria</taxon>
        <taxon>Pseudomonadati</taxon>
        <taxon>Pseudomonadota</taxon>
        <taxon>Gammaproteobacteria</taxon>
        <taxon>Oceanospirillales</taxon>
        <taxon>Oceanospirillaceae</taxon>
        <taxon>Oleispira</taxon>
    </lineage>
</organism>
<protein>
    <submittedName>
        <fullName evidence="2">Uncharacterized protein</fullName>
    </submittedName>
</protein>
<sequence>MAELIHAKNLSWRHLHLLEDPFFAKADVESAVKTHKARGIVPNRGITNFQVWLDRTRLPLNDLNHAVLNSLKNGTSYYVHRDMDKPARPLVYWKPAESSNNSFLGVNGGWEVYDHVPAPLCNKLSILLKQIEPAKPMSVYNAPEVEIAQAIPVSYISQNERHMFVLEVESENDAPISDEVYINLVGFNKTQNTLPVDQKNNVAHDFESQIFRAKHGDSFEVFAIPDRFKTVKKDFQENKNLKQSVLNKSIAALRITDTYTRADNVIVHAVEYIIPENRMLIIHREFGAHNSKIPLDEYVLQHEDSDWIQTIEVNSSLKGDQLSRVKDGWYELRFENLPSSGKFSLYSTPIDGYASPIVLFQNIDYAELTTNVELEEAEIAQPEEDEIMSDQPSPSQLRDEGLEALFG</sequence>
<proteinExistence type="predicted"/>